<evidence type="ECO:0000313" key="2">
    <source>
        <dbReference type="Proteomes" id="UP001595533"/>
    </source>
</evidence>
<reference evidence="2" key="1">
    <citation type="journal article" date="2019" name="Int. J. Syst. Evol. Microbiol.">
        <title>The Global Catalogue of Microorganisms (GCM) 10K type strain sequencing project: providing services to taxonomists for standard genome sequencing and annotation.</title>
        <authorList>
            <consortium name="The Broad Institute Genomics Platform"/>
            <consortium name="The Broad Institute Genome Sequencing Center for Infectious Disease"/>
            <person name="Wu L."/>
            <person name="Ma J."/>
        </authorList>
    </citation>
    <scope>NUCLEOTIDE SEQUENCE [LARGE SCALE GENOMIC DNA]</scope>
    <source>
        <strain evidence="2">KCTC 42953</strain>
    </source>
</reference>
<evidence type="ECO:0000313" key="1">
    <source>
        <dbReference type="EMBL" id="MFC3195949.1"/>
    </source>
</evidence>
<keyword evidence="2" id="KW-1185">Reference proteome</keyword>
<dbReference type="RefSeq" id="WP_077411842.1">
    <property type="nucleotide sequence ID" value="NZ_JBHRTS010000012.1"/>
</dbReference>
<gene>
    <name evidence="1" type="ORF">ACFODZ_16965</name>
</gene>
<sequence length="129" mass="14733">MITTNFDKLSFHDASIEKIDRKPGEISIEFEGAFLSKEHPDSKGEDWVIESGVLHLLNVTDELPLFWYDDKEGKPHPSPDFPIDEVMNLDFNGDTFEFGGFLNREPWVQWVVNATGFKIEIKGSHSAYS</sequence>
<comment type="caution">
    <text evidence="1">The sequence shown here is derived from an EMBL/GenBank/DDBJ whole genome shotgun (WGS) entry which is preliminary data.</text>
</comment>
<accession>A0ABV7JCU2</accession>
<dbReference type="EMBL" id="JBHRTS010000012">
    <property type="protein sequence ID" value="MFC3195949.1"/>
    <property type="molecule type" value="Genomic_DNA"/>
</dbReference>
<proteinExistence type="predicted"/>
<protein>
    <submittedName>
        <fullName evidence="1">Uncharacterized protein</fullName>
    </submittedName>
</protein>
<name>A0ABV7JCU2_9GAMM</name>
<dbReference type="Proteomes" id="UP001595533">
    <property type="component" value="Unassembled WGS sequence"/>
</dbReference>
<organism evidence="1 2">
    <name type="scientific">Marinicella sediminis</name>
    <dbReference type="NCBI Taxonomy" id="1792834"/>
    <lineage>
        <taxon>Bacteria</taxon>
        <taxon>Pseudomonadati</taxon>
        <taxon>Pseudomonadota</taxon>
        <taxon>Gammaproteobacteria</taxon>
        <taxon>Lysobacterales</taxon>
        <taxon>Marinicellaceae</taxon>
        <taxon>Marinicella</taxon>
    </lineage>
</organism>